<dbReference type="Pfam" id="PF12740">
    <property type="entry name" value="PETase"/>
    <property type="match status" value="1"/>
</dbReference>
<dbReference type="EMBL" id="BART01009907">
    <property type="protein sequence ID" value="GAG82519.1"/>
    <property type="molecule type" value="Genomic_DNA"/>
</dbReference>
<accession>X1AJQ6</accession>
<name>X1AJQ6_9ZZZZ</name>
<proteinExistence type="predicted"/>
<evidence type="ECO:0000259" key="1">
    <source>
        <dbReference type="Pfam" id="PF12740"/>
    </source>
</evidence>
<comment type="caution">
    <text evidence="2">The sequence shown here is derived from an EMBL/GenBank/DDBJ whole genome shotgun (WGS) entry which is preliminary data.</text>
</comment>
<feature type="domain" description="PET hydrolase/cutinase-like" evidence="1">
    <location>
        <begin position="71"/>
        <end position="217"/>
    </location>
</feature>
<dbReference type="AlphaFoldDB" id="X1AJQ6"/>
<reference evidence="2" key="1">
    <citation type="journal article" date="2014" name="Front. Microbiol.">
        <title>High frequency of phylogenetically diverse reductive dehalogenase-homologous genes in deep subseafloor sedimentary metagenomes.</title>
        <authorList>
            <person name="Kawai M."/>
            <person name="Futagami T."/>
            <person name="Toyoda A."/>
            <person name="Takaki Y."/>
            <person name="Nishi S."/>
            <person name="Hori S."/>
            <person name="Arai W."/>
            <person name="Tsubouchi T."/>
            <person name="Morono Y."/>
            <person name="Uchiyama I."/>
            <person name="Ito T."/>
            <person name="Fujiyama A."/>
            <person name="Inagaki F."/>
            <person name="Takami H."/>
        </authorList>
    </citation>
    <scope>NUCLEOTIDE SEQUENCE</scope>
    <source>
        <strain evidence="2">Expedition CK06-06</strain>
    </source>
</reference>
<evidence type="ECO:0000313" key="2">
    <source>
        <dbReference type="EMBL" id="GAG82519.1"/>
    </source>
</evidence>
<feature type="non-terminal residue" evidence="2">
    <location>
        <position position="222"/>
    </location>
</feature>
<dbReference type="Gene3D" id="3.40.50.1820">
    <property type="entry name" value="alpha/beta hydrolase"/>
    <property type="match status" value="1"/>
</dbReference>
<dbReference type="InterPro" id="IPR041127">
    <property type="entry name" value="PET_hydrolase/cutinase-like"/>
</dbReference>
<organism evidence="2">
    <name type="scientific">marine sediment metagenome</name>
    <dbReference type="NCBI Taxonomy" id="412755"/>
    <lineage>
        <taxon>unclassified sequences</taxon>
        <taxon>metagenomes</taxon>
        <taxon>ecological metagenomes</taxon>
    </lineage>
</organism>
<sequence length="222" mass="24167">MVRKKILFVLVTTILLIAFPINANEFNKTLEPDESGPYHIGYYKVFYNDPTYGRYKATIRYPAKYDGFLAPKDISGAPYPGIVVANGFAGSEWNIKWIPLHLTSYGYVTICFTPPDNKLGDTTQWAYGFVRGIEKLKSQNSLWFSPISDILDTETFGGIGLSMGGAGCIEATGTVNSEIDASVALAPASSNSSKDAAQNITVPIQIQVGNNDGMVPPERVLP</sequence>
<gene>
    <name evidence="2" type="ORF">S01H4_21779</name>
</gene>
<dbReference type="InterPro" id="IPR029058">
    <property type="entry name" value="AB_hydrolase_fold"/>
</dbReference>
<protein>
    <recommendedName>
        <fullName evidence="1">PET hydrolase/cutinase-like domain-containing protein</fullName>
    </recommendedName>
</protein>
<dbReference type="SUPFAM" id="SSF53474">
    <property type="entry name" value="alpha/beta-Hydrolases"/>
    <property type="match status" value="1"/>
</dbReference>